<dbReference type="AlphaFoldDB" id="A0A699HSQ5"/>
<comment type="caution">
    <text evidence="2">The sequence shown here is derived from an EMBL/GenBank/DDBJ whole genome shotgun (WGS) entry which is preliminary data.</text>
</comment>
<gene>
    <name evidence="2" type="ORF">Tci_448931</name>
</gene>
<protein>
    <submittedName>
        <fullName evidence="2">Uncharacterized protein</fullName>
    </submittedName>
</protein>
<sequence>YKAGLKSVEERLEFVKTNESIYSENIQKLKFENHCNEITIRELRKKLETVQRDKDGIQLTIEKLENASKSLNKLIDSQIVDNAVPPPQTGLFMPPKPDLTYIGLEEFISKPVVERLNAKTSEDVPKVVKKDNGALIMEDWKQHDVIPVADEEETLILEEIQEKFFVTTTLQNELRRLKGKNVLDNATTIALEIFKLDMEPISHRLNNNKEAHEDYLKKTIENTDTIRGLVERARKLNPSETLLDSAGMFTKHIQ</sequence>
<organism evidence="2">
    <name type="scientific">Tanacetum cinerariifolium</name>
    <name type="common">Dalmatian daisy</name>
    <name type="synonym">Chrysanthemum cinerariifolium</name>
    <dbReference type="NCBI Taxonomy" id="118510"/>
    <lineage>
        <taxon>Eukaryota</taxon>
        <taxon>Viridiplantae</taxon>
        <taxon>Streptophyta</taxon>
        <taxon>Embryophyta</taxon>
        <taxon>Tracheophyta</taxon>
        <taxon>Spermatophyta</taxon>
        <taxon>Magnoliopsida</taxon>
        <taxon>eudicotyledons</taxon>
        <taxon>Gunneridae</taxon>
        <taxon>Pentapetalae</taxon>
        <taxon>asterids</taxon>
        <taxon>campanulids</taxon>
        <taxon>Asterales</taxon>
        <taxon>Asteraceae</taxon>
        <taxon>Asteroideae</taxon>
        <taxon>Anthemideae</taxon>
        <taxon>Anthemidinae</taxon>
        <taxon>Tanacetum</taxon>
    </lineage>
</organism>
<name>A0A699HSQ5_TANCI</name>
<evidence type="ECO:0000313" key="2">
    <source>
        <dbReference type="EMBL" id="GEY76957.1"/>
    </source>
</evidence>
<keyword evidence="1" id="KW-0175">Coiled coil</keyword>
<dbReference type="EMBL" id="BKCJ010207985">
    <property type="protein sequence ID" value="GEY76957.1"/>
    <property type="molecule type" value="Genomic_DNA"/>
</dbReference>
<feature type="coiled-coil region" evidence="1">
    <location>
        <begin position="40"/>
        <end position="74"/>
    </location>
</feature>
<proteinExistence type="predicted"/>
<accession>A0A699HSQ5</accession>
<feature type="non-terminal residue" evidence="2">
    <location>
        <position position="1"/>
    </location>
</feature>
<evidence type="ECO:0000256" key="1">
    <source>
        <dbReference type="SAM" id="Coils"/>
    </source>
</evidence>
<reference evidence="2" key="1">
    <citation type="journal article" date="2019" name="Sci. Rep.">
        <title>Draft genome of Tanacetum cinerariifolium, the natural source of mosquito coil.</title>
        <authorList>
            <person name="Yamashiro T."/>
            <person name="Shiraishi A."/>
            <person name="Satake H."/>
            <person name="Nakayama K."/>
        </authorList>
    </citation>
    <scope>NUCLEOTIDE SEQUENCE</scope>
</reference>